<organism evidence="6">
    <name type="scientific">Salpingoeca rosetta (strain ATCC 50818 / BSB-021)</name>
    <dbReference type="NCBI Taxonomy" id="946362"/>
    <lineage>
        <taxon>Eukaryota</taxon>
        <taxon>Choanoflagellata</taxon>
        <taxon>Craspedida</taxon>
        <taxon>Salpingoecidae</taxon>
        <taxon>Salpingoeca</taxon>
    </lineage>
</organism>
<sequence length="191" mass="20617">MDNDRKATALKQLQGHIWKDAYESGAVKGHVYDDVRPAMERWVADGIQVRIYSSGSVAAQKLLFKHSENGDMTKLLSGHYDTRIGGKMEAASYRRIAEEAMTKPNSILFLSDRIEECEAARAAGLMVVVSIRPGNADIPSDRLNAFESITSFDQLVLTPVDGEPTTKTAKTAADDHGSTADAGAKGSSDTA</sequence>
<dbReference type="InterPro" id="IPR036412">
    <property type="entry name" value="HAD-like_sf"/>
</dbReference>
<dbReference type="STRING" id="946362.F2UJ44"/>
<keyword evidence="6" id="KW-1185">Reference proteome</keyword>
<evidence type="ECO:0000256" key="3">
    <source>
        <dbReference type="ARBA" id="ARBA00023167"/>
    </source>
</evidence>
<dbReference type="InParanoid" id="F2UJ44"/>
<dbReference type="EMBL" id="GL832976">
    <property type="protein sequence ID" value="EGD76992.1"/>
    <property type="molecule type" value="Genomic_DNA"/>
</dbReference>
<dbReference type="FunCoup" id="F2UJ44">
    <property type="interactions" value="1159"/>
</dbReference>
<name>F2UJ44_SALR5</name>
<keyword evidence="3" id="KW-0486">Methionine biosynthesis</keyword>
<dbReference type="GeneID" id="16071395"/>
<dbReference type="InterPro" id="IPR006439">
    <property type="entry name" value="HAD-SF_hydro_IA"/>
</dbReference>
<keyword evidence="2" id="KW-0378">Hydrolase</keyword>
<dbReference type="KEGG" id="sre:PTSG_07335"/>
<dbReference type="FunFam" id="3.40.50.1000:FF:000079">
    <property type="entry name" value="Enolase-phosphatase E1"/>
    <property type="match status" value="1"/>
</dbReference>
<protein>
    <submittedName>
        <fullName evidence="5">Enolase-phosphatase E1</fullName>
    </submittedName>
</protein>
<dbReference type="RefSeq" id="XP_004990832.1">
    <property type="nucleotide sequence ID" value="XM_004990775.1"/>
</dbReference>
<dbReference type="PANTHER" id="PTHR20371">
    <property type="entry name" value="ENOLASE-PHOSPHATASE E1"/>
    <property type="match status" value="1"/>
</dbReference>
<dbReference type="AlphaFoldDB" id="F2UJ44"/>
<dbReference type="Proteomes" id="UP000007799">
    <property type="component" value="Unassembled WGS sequence"/>
</dbReference>
<dbReference type="OMA" id="GHLWRAF"/>
<dbReference type="Gene3D" id="3.40.50.1000">
    <property type="entry name" value="HAD superfamily/HAD-like"/>
    <property type="match status" value="1"/>
</dbReference>
<evidence type="ECO:0000256" key="1">
    <source>
        <dbReference type="ARBA" id="ARBA00022605"/>
    </source>
</evidence>
<proteinExistence type="predicted"/>
<dbReference type="NCBIfam" id="TIGR01691">
    <property type="entry name" value="enolase-ppase"/>
    <property type="match status" value="1"/>
</dbReference>
<evidence type="ECO:0000313" key="6">
    <source>
        <dbReference type="Proteomes" id="UP000007799"/>
    </source>
</evidence>
<dbReference type="OrthoDB" id="272500at2759"/>
<gene>
    <name evidence="5" type="ORF">PTSG_07335</name>
</gene>
<evidence type="ECO:0000313" key="5">
    <source>
        <dbReference type="EMBL" id="EGD76992.1"/>
    </source>
</evidence>
<dbReference type="GO" id="GO:0019509">
    <property type="term" value="P:L-methionine salvage from methylthioadenosine"/>
    <property type="evidence" value="ECO:0007669"/>
    <property type="project" value="InterPro"/>
</dbReference>
<dbReference type="InterPro" id="IPR023943">
    <property type="entry name" value="Enolase-ppase_E1"/>
</dbReference>
<feature type="region of interest" description="Disordered" evidence="4">
    <location>
        <begin position="159"/>
        <end position="191"/>
    </location>
</feature>
<dbReference type="Pfam" id="PF00702">
    <property type="entry name" value="Hydrolase"/>
    <property type="match status" value="1"/>
</dbReference>
<dbReference type="eggNOG" id="KOG2630">
    <property type="taxonomic scope" value="Eukaryota"/>
</dbReference>
<accession>F2UJ44</accession>
<dbReference type="GO" id="GO:0043874">
    <property type="term" value="F:acireductone synthase activity"/>
    <property type="evidence" value="ECO:0007669"/>
    <property type="project" value="InterPro"/>
</dbReference>
<keyword evidence="1" id="KW-0028">Amino-acid biosynthesis</keyword>
<dbReference type="InterPro" id="IPR023214">
    <property type="entry name" value="HAD_sf"/>
</dbReference>
<dbReference type="SUPFAM" id="SSF56784">
    <property type="entry name" value="HAD-like"/>
    <property type="match status" value="1"/>
</dbReference>
<dbReference type="GO" id="GO:0000287">
    <property type="term" value="F:magnesium ion binding"/>
    <property type="evidence" value="ECO:0007669"/>
    <property type="project" value="InterPro"/>
</dbReference>
<dbReference type="NCBIfam" id="TIGR01549">
    <property type="entry name" value="HAD-SF-IA-v1"/>
    <property type="match status" value="1"/>
</dbReference>
<evidence type="ECO:0000256" key="2">
    <source>
        <dbReference type="ARBA" id="ARBA00022801"/>
    </source>
</evidence>
<dbReference type="PANTHER" id="PTHR20371:SF1">
    <property type="entry name" value="ENOLASE-PHOSPHATASE E1"/>
    <property type="match status" value="1"/>
</dbReference>
<evidence type="ECO:0000256" key="4">
    <source>
        <dbReference type="SAM" id="MobiDB-lite"/>
    </source>
</evidence>
<reference evidence="5" key="1">
    <citation type="submission" date="2009-08" db="EMBL/GenBank/DDBJ databases">
        <title>Annotation of Salpingoeca rosetta.</title>
        <authorList>
            <consortium name="The Broad Institute Genome Sequencing Platform"/>
            <person name="Russ C."/>
            <person name="Cuomo C."/>
            <person name="Burger G."/>
            <person name="Gray M.W."/>
            <person name="Holland P.W.H."/>
            <person name="King N."/>
            <person name="Lang F.B.F."/>
            <person name="Roger A.J."/>
            <person name="Ruiz-Trillo I."/>
            <person name="Young S.K."/>
            <person name="Zeng Q."/>
            <person name="Gargeya S."/>
            <person name="Alvarado L."/>
            <person name="Berlin A."/>
            <person name="Chapman S.B."/>
            <person name="Chen Z."/>
            <person name="Freedman E."/>
            <person name="Gellesch M."/>
            <person name="Goldberg J."/>
            <person name="Griggs A."/>
            <person name="Gujja S."/>
            <person name="Heilman E."/>
            <person name="Heiman D."/>
            <person name="Howarth C."/>
            <person name="Mehta T."/>
            <person name="Neiman D."/>
            <person name="Pearson M."/>
            <person name="Roberts A."/>
            <person name="Saif S."/>
            <person name="Shea T."/>
            <person name="Shenoy N."/>
            <person name="Sisk P."/>
            <person name="Stolte C."/>
            <person name="Sykes S."/>
            <person name="White J."/>
            <person name="Yandava C."/>
            <person name="Haas B."/>
            <person name="Nusbaum C."/>
            <person name="Birren B."/>
        </authorList>
    </citation>
    <scope>NUCLEOTIDE SEQUENCE [LARGE SCALE GENOMIC DNA]</scope>
    <source>
        <strain evidence="5">ATCC 50818</strain>
    </source>
</reference>